<reference evidence="1" key="1">
    <citation type="submission" date="2018-09" db="EMBL/GenBank/DDBJ databases">
        <title>A genomic encyclopedia of anaerobic methanotrophic archaea.</title>
        <authorList>
            <person name="Skennerton C.T."/>
            <person name="Chadwick G.L."/>
            <person name="Laso-Perez R."/>
            <person name="Leu A.O."/>
            <person name="Speth D.R."/>
            <person name="Yu H."/>
            <person name="Morgan-Lang C."/>
            <person name="Hatzenpichler R."/>
            <person name="Goudeau D."/>
            <person name="Malmstrom R."/>
            <person name="Woyke T."/>
            <person name="Hallam S."/>
            <person name="Tyson G.W."/>
            <person name="Wegener G."/>
            <person name="Boetius A."/>
            <person name="Orphan V.J."/>
        </authorList>
    </citation>
    <scope>NUCLEOTIDE SEQUENCE</scope>
    <source>
        <strain evidence="1">CONS3730D10UFb2</strain>
    </source>
</reference>
<accession>A0AC61SBS6</accession>
<protein>
    <submittedName>
        <fullName evidence="1">Cobyrinate a,c-diamide synthase</fullName>
    </submittedName>
</protein>
<proteinExistence type="predicted"/>
<dbReference type="EMBL" id="QYBA01000120">
    <property type="protein sequence ID" value="TKY91854.1"/>
    <property type="molecule type" value="Genomic_DNA"/>
</dbReference>
<evidence type="ECO:0000313" key="2">
    <source>
        <dbReference type="Proteomes" id="UP000315423"/>
    </source>
</evidence>
<gene>
    <name evidence="1" type="ORF">C5S46_03690</name>
</gene>
<dbReference type="Proteomes" id="UP000315423">
    <property type="component" value="Unassembled WGS sequence"/>
</dbReference>
<comment type="caution">
    <text evidence="1">The sequence shown here is derived from an EMBL/GenBank/DDBJ whole genome shotgun (WGS) entry which is preliminary data.</text>
</comment>
<sequence>MTKAVMITGTHSGVGKTTISLGLMAALTRRGLSVAPYKVGPDYIDTSHHSAISNKPSRNLDTYIMGIEGVRKTFMKGQSSDISIIEGVMGLYDGMEATEIASSAHVAKTLGVPVVLIINVHGMSRSAAAVVKGYQMLDPDVNIKGLILNMVGSPRHRQLVEDGLKSAGLDIPVIGSFPSNEGLSLPSRHLGLHMAHEHVTDYNKLADFVDANMDLETLLQISSIADFQIDMPADDINKHDVTIGVAMDAAFCFYYHDMLEELRNLCDKVILFSPLSDTLPDVDGLILGGGYPELFPVELSSSGAINDIRKAALDGMPIYAECGGLMYLGKYLEVEGKTYKMAGVLDAGSRMVGRLQALGYTSAKVISNNPLSSKGQIMRGHEFHYSVTECEHDVRFAYEMQRGKGIQDGKDGLITYNTLAAYMHSHPGSTSMERFVNTCKDYSRR</sequence>
<evidence type="ECO:0000313" key="1">
    <source>
        <dbReference type="EMBL" id="TKY91854.1"/>
    </source>
</evidence>
<name>A0AC61SBS6_9EURY</name>
<organism evidence="1 2">
    <name type="scientific">Candidatus Methanomarinus sp</name>
    <dbReference type="NCBI Taxonomy" id="3386244"/>
    <lineage>
        <taxon>Archaea</taxon>
        <taxon>Methanobacteriati</taxon>
        <taxon>Methanobacteriota</taxon>
        <taxon>Stenosarchaea group</taxon>
        <taxon>Methanomicrobia</taxon>
        <taxon>Methanosarcinales</taxon>
        <taxon>ANME-2 cluster</taxon>
        <taxon>Candidatus Methanocomedenaceae</taxon>
        <taxon>Candidatus Methanomarinus</taxon>
    </lineage>
</organism>